<feature type="compositionally biased region" description="Polar residues" evidence="1">
    <location>
        <begin position="499"/>
        <end position="509"/>
    </location>
</feature>
<feature type="region of interest" description="Disordered" evidence="1">
    <location>
        <begin position="487"/>
        <end position="524"/>
    </location>
</feature>
<feature type="compositionally biased region" description="Basic residues" evidence="1">
    <location>
        <begin position="151"/>
        <end position="161"/>
    </location>
</feature>
<evidence type="ECO:0000313" key="5">
    <source>
        <dbReference type="Proteomes" id="UP000192578"/>
    </source>
</evidence>
<name>A0A9X6NCG4_HYPEX</name>
<dbReference type="SMART" id="SM00240">
    <property type="entry name" value="FHA"/>
    <property type="match status" value="1"/>
</dbReference>
<feature type="domain" description="FHA" evidence="2">
    <location>
        <begin position="224"/>
        <end position="275"/>
    </location>
</feature>
<dbReference type="PANTHER" id="PTHR23106">
    <property type="entry name" value="ANGIOGENIC FACTOR WITH G PATCH AND FHA DOMAINS 1"/>
    <property type="match status" value="1"/>
</dbReference>
<gene>
    <name evidence="4" type="ORF">BV898_16049</name>
</gene>
<proteinExistence type="predicted"/>
<protein>
    <submittedName>
        <fullName evidence="4">Angiogenic factor with G patch and FHA domains 1</fullName>
    </submittedName>
</protein>
<feature type="compositionally biased region" description="Acidic residues" evidence="1">
    <location>
        <begin position="178"/>
        <end position="187"/>
    </location>
</feature>
<dbReference type="SMART" id="SM00443">
    <property type="entry name" value="G_patch"/>
    <property type="match status" value="1"/>
</dbReference>
<evidence type="ECO:0000259" key="2">
    <source>
        <dbReference type="PROSITE" id="PS50006"/>
    </source>
</evidence>
<accession>A0A9X6NCG4</accession>
<dbReference type="Pfam" id="PF00498">
    <property type="entry name" value="FHA"/>
    <property type="match status" value="1"/>
</dbReference>
<dbReference type="InterPro" id="IPR008984">
    <property type="entry name" value="SMAD_FHA_dom_sf"/>
</dbReference>
<dbReference type="Pfam" id="PF17780">
    <property type="entry name" value="OCRE"/>
    <property type="match status" value="1"/>
</dbReference>
<dbReference type="EMBL" id="MTYJ01000232">
    <property type="protein sequence ID" value="OWA51572.1"/>
    <property type="molecule type" value="Genomic_DNA"/>
</dbReference>
<dbReference type="InterPro" id="IPR053027">
    <property type="entry name" value="AGGF1"/>
</dbReference>
<organism evidence="4 5">
    <name type="scientific">Hypsibius exemplaris</name>
    <name type="common">Freshwater tardigrade</name>
    <dbReference type="NCBI Taxonomy" id="2072580"/>
    <lineage>
        <taxon>Eukaryota</taxon>
        <taxon>Metazoa</taxon>
        <taxon>Ecdysozoa</taxon>
        <taxon>Tardigrada</taxon>
        <taxon>Eutardigrada</taxon>
        <taxon>Parachela</taxon>
        <taxon>Hypsibioidea</taxon>
        <taxon>Hypsibiidae</taxon>
        <taxon>Hypsibius</taxon>
    </lineage>
</organism>
<dbReference type="PANTHER" id="PTHR23106:SF24">
    <property type="entry name" value="ANGIOGENIC FACTOR WITH G PATCH AND FHA DOMAINS 1"/>
    <property type="match status" value="1"/>
</dbReference>
<dbReference type="SUPFAM" id="SSF49879">
    <property type="entry name" value="SMAD/FHA domain"/>
    <property type="match status" value="1"/>
</dbReference>
<comment type="caution">
    <text evidence="4">The sequence shown here is derived from an EMBL/GenBank/DDBJ whole genome shotgun (WGS) entry which is preliminary data.</text>
</comment>
<reference evidence="5" key="1">
    <citation type="submission" date="2017-01" db="EMBL/GenBank/DDBJ databases">
        <title>Comparative genomics of anhydrobiosis in the tardigrade Hypsibius dujardini.</title>
        <authorList>
            <person name="Yoshida Y."/>
            <person name="Koutsovoulos G."/>
            <person name="Laetsch D."/>
            <person name="Stevens L."/>
            <person name="Kumar S."/>
            <person name="Horikawa D."/>
            <person name="Ishino K."/>
            <person name="Komine S."/>
            <person name="Tomita M."/>
            <person name="Blaxter M."/>
            <person name="Arakawa K."/>
        </authorList>
    </citation>
    <scope>NUCLEOTIDE SEQUENCE [LARGE SCALE GENOMIC DNA]</scope>
    <source>
        <strain evidence="5">Z151</strain>
    </source>
</reference>
<evidence type="ECO:0000259" key="3">
    <source>
        <dbReference type="PROSITE" id="PS50174"/>
    </source>
</evidence>
<dbReference type="Pfam" id="PF01585">
    <property type="entry name" value="G-patch"/>
    <property type="match status" value="1"/>
</dbReference>
<dbReference type="AlphaFoldDB" id="A0A9X6NCG4"/>
<sequence length="524" mass="57849">MATIEDLAAKVQSLERQLERERKYTAELGKQNDELSRELARWKGAIARGDVSTQTDALEETPSTAASSVVEWKSQAGSSIADSVKSFLTKKSIEMESRDFVYSEALGMYVNETNGMMYDGKRYLYYDYRKNVYMVYDETSGSYKEDETRKNPVKFKGKRKKAENIDEEERTDTYSSSEDGEVDDEDGEKSASSIVPCVRIIVYSSSAPGISRGDLSIATCDRAFTFGRDAKRDMILDEDLVSKYHAVISYDHDSSQYRLQDFGSQNGTLLNSRRLSDAKEVSEKHELTHQDLISIGSTILIVHIHANTDTCDDCEPGVVLARAQASRGEIAPVVGVPADASSVKDRHRQKMLEIKKKYGLVKEKYVGPAAPVEPDYVDRSRVRRAVIGSDHPSTERPAAPASVAVPISGDNKGFQMLSKMGWNEGEGLNSKRKADSISEPISTLIRLNETAGLGADSAGEQISMDNDVKSRQQQEKWMKTAKRYQGLPTYTPAEKQASLGASSSKSGNVQWVRGGMNPTADGSA</sequence>
<feature type="region of interest" description="Disordered" evidence="1">
    <location>
        <begin position="141"/>
        <end position="190"/>
    </location>
</feature>
<dbReference type="InterPro" id="IPR041591">
    <property type="entry name" value="OCRE"/>
</dbReference>
<dbReference type="PROSITE" id="PS50174">
    <property type="entry name" value="G_PATCH"/>
    <property type="match status" value="1"/>
</dbReference>
<dbReference type="GO" id="GO:0003676">
    <property type="term" value="F:nucleic acid binding"/>
    <property type="evidence" value="ECO:0007669"/>
    <property type="project" value="InterPro"/>
</dbReference>
<dbReference type="PROSITE" id="PS50006">
    <property type="entry name" value="FHA_DOMAIN"/>
    <property type="match status" value="1"/>
</dbReference>
<dbReference type="InterPro" id="IPR000253">
    <property type="entry name" value="FHA_dom"/>
</dbReference>
<keyword evidence="5" id="KW-1185">Reference proteome</keyword>
<feature type="domain" description="G-patch" evidence="3">
    <location>
        <begin position="409"/>
        <end position="458"/>
    </location>
</feature>
<dbReference type="Proteomes" id="UP000192578">
    <property type="component" value="Unassembled WGS sequence"/>
</dbReference>
<evidence type="ECO:0000256" key="1">
    <source>
        <dbReference type="SAM" id="MobiDB-lite"/>
    </source>
</evidence>
<evidence type="ECO:0000313" key="4">
    <source>
        <dbReference type="EMBL" id="OWA51572.1"/>
    </source>
</evidence>
<dbReference type="OrthoDB" id="2538319at2759"/>
<dbReference type="Gene3D" id="2.60.200.20">
    <property type="match status" value="1"/>
</dbReference>
<dbReference type="InterPro" id="IPR000467">
    <property type="entry name" value="G_patch_dom"/>
</dbReference>